<accession>A0A6P8F6M8</accession>
<evidence type="ECO:0000256" key="2">
    <source>
        <dbReference type="SAM" id="Phobius"/>
    </source>
</evidence>
<sequence length="277" mass="29812">DDKELLQWWNTVEPWDELSKDYLLSKGREARTFTTKVHRIQNSLRVYALLLTERGESLQNHITELSNLANNIDKVSKKLKIAAITGAGGAVGGVAAVAAVAGLVLSPFTLGASLAVTAAAVGVGVAATGAATGASVAIANKVTTTQDREKVEKILQDYTSEIGDIESCLAFIQTGIEHLRRHNLSTLTGVDTEAVKVAKIMEVAGGSTSAFGALSRSSGIIEGFATGMELLFNKKDERKLKKGMQSKFAKKIRMVASQLQSQLNECFEYKRKLELKE</sequence>
<dbReference type="GO" id="GO:0005576">
    <property type="term" value="C:extracellular region"/>
    <property type="evidence" value="ECO:0007669"/>
    <property type="project" value="InterPro"/>
</dbReference>
<dbReference type="GeneID" id="122128504"/>
<dbReference type="GO" id="GO:0006869">
    <property type="term" value="P:lipid transport"/>
    <property type="evidence" value="ECO:0007669"/>
    <property type="project" value="InterPro"/>
</dbReference>
<gene>
    <name evidence="4" type="primary">LOC122128504</name>
</gene>
<dbReference type="GO" id="GO:0008289">
    <property type="term" value="F:lipid binding"/>
    <property type="evidence" value="ECO:0007669"/>
    <property type="project" value="InterPro"/>
</dbReference>
<dbReference type="PANTHER" id="PTHR14096:SF59">
    <property type="entry name" value="APOLIPOPROTEIN L, 1 ISOFORM X1"/>
    <property type="match status" value="1"/>
</dbReference>
<name>A0A6P8F6M8_CLUHA</name>
<dbReference type="PANTHER" id="PTHR14096">
    <property type="entry name" value="APOLIPOPROTEIN L"/>
    <property type="match status" value="1"/>
</dbReference>
<keyword evidence="2" id="KW-0812">Transmembrane</keyword>
<organism evidence="3 4">
    <name type="scientific">Clupea harengus</name>
    <name type="common">Atlantic herring</name>
    <dbReference type="NCBI Taxonomy" id="7950"/>
    <lineage>
        <taxon>Eukaryota</taxon>
        <taxon>Metazoa</taxon>
        <taxon>Chordata</taxon>
        <taxon>Craniata</taxon>
        <taxon>Vertebrata</taxon>
        <taxon>Euteleostomi</taxon>
        <taxon>Actinopterygii</taxon>
        <taxon>Neopterygii</taxon>
        <taxon>Teleostei</taxon>
        <taxon>Clupei</taxon>
        <taxon>Clupeiformes</taxon>
        <taxon>Clupeoidei</taxon>
        <taxon>Clupeidae</taxon>
        <taxon>Clupea</taxon>
    </lineage>
</organism>
<dbReference type="GO" id="GO:0016020">
    <property type="term" value="C:membrane"/>
    <property type="evidence" value="ECO:0007669"/>
    <property type="project" value="TreeGrafter"/>
</dbReference>
<feature type="transmembrane region" description="Helical" evidence="2">
    <location>
        <begin position="81"/>
        <end position="105"/>
    </location>
</feature>
<evidence type="ECO:0000313" key="4">
    <source>
        <dbReference type="RefSeq" id="XP_031419776.2"/>
    </source>
</evidence>
<dbReference type="OrthoDB" id="8920155at2759"/>
<dbReference type="AlphaFoldDB" id="A0A6P8F6M8"/>
<feature type="transmembrane region" description="Helical" evidence="2">
    <location>
        <begin position="111"/>
        <end position="139"/>
    </location>
</feature>
<proteinExistence type="inferred from homology"/>
<dbReference type="KEGG" id="char:122128504"/>
<keyword evidence="3" id="KW-1185">Reference proteome</keyword>
<comment type="similarity">
    <text evidence="1">Belongs to the apolipoprotein L family.</text>
</comment>
<keyword evidence="2" id="KW-1133">Transmembrane helix</keyword>
<evidence type="ECO:0000313" key="3">
    <source>
        <dbReference type="Proteomes" id="UP000515152"/>
    </source>
</evidence>
<protein>
    <submittedName>
        <fullName evidence="4">Apolipoprotein L4-like</fullName>
    </submittedName>
</protein>
<dbReference type="GO" id="GO:0042157">
    <property type="term" value="P:lipoprotein metabolic process"/>
    <property type="evidence" value="ECO:0007669"/>
    <property type="project" value="InterPro"/>
</dbReference>
<dbReference type="RefSeq" id="XP_031419776.2">
    <property type="nucleotide sequence ID" value="XM_031563916.2"/>
</dbReference>
<dbReference type="InterPro" id="IPR008405">
    <property type="entry name" value="ApoL"/>
</dbReference>
<evidence type="ECO:0000256" key="1">
    <source>
        <dbReference type="ARBA" id="ARBA00010090"/>
    </source>
</evidence>
<dbReference type="Pfam" id="PF05461">
    <property type="entry name" value="ApoL"/>
    <property type="match status" value="1"/>
</dbReference>
<reference evidence="4" key="1">
    <citation type="submission" date="2025-08" db="UniProtKB">
        <authorList>
            <consortium name="RefSeq"/>
        </authorList>
    </citation>
    <scope>IDENTIFICATION</scope>
</reference>
<dbReference type="Proteomes" id="UP000515152">
    <property type="component" value="Chromosome 26"/>
</dbReference>
<keyword evidence="2" id="KW-0472">Membrane</keyword>
<feature type="non-terminal residue" evidence="4">
    <location>
        <position position="1"/>
    </location>
</feature>